<dbReference type="RefSeq" id="WP_171015589.1">
    <property type="nucleotide sequence ID" value="NZ_BPRE01000001.1"/>
</dbReference>
<proteinExistence type="predicted"/>
<keyword evidence="2" id="KW-1185">Reference proteome</keyword>
<comment type="caution">
    <text evidence="1">The sequence shown here is derived from an EMBL/GenBank/DDBJ whole genome shotgun (WGS) entry which is preliminary data.</text>
</comment>
<protein>
    <submittedName>
        <fullName evidence="1">Uncharacterized protein</fullName>
    </submittedName>
</protein>
<accession>A0ABQ4UMZ4</accession>
<evidence type="ECO:0000313" key="1">
    <source>
        <dbReference type="EMBL" id="GJE73696.1"/>
    </source>
</evidence>
<organism evidence="1 2">
    <name type="scientific">Methylorubrum suomiense</name>
    <dbReference type="NCBI Taxonomy" id="144191"/>
    <lineage>
        <taxon>Bacteria</taxon>
        <taxon>Pseudomonadati</taxon>
        <taxon>Pseudomonadota</taxon>
        <taxon>Alphaproteobacteria</taxon>
        <taxon>Hyphomicrobiales</taxon>
        <taxon>Methylobacteriaceae</taxon>
        <taxon>Methylorubrum</taxon>
    </lineage>
</organism>
<reference evidence="1" key="2">
    <citation type="submission" date="2021-08" db="EMBL/GenBank/DDBJ databases">
        <authorList>
            <person name="Tani A."/>
            <person name="Ola A."/>
            <person name="Ogura Y."/>
            <person name="Katsura K."/>
            <person name="Hayashi T."/>
        </authorList>
    </citation>
    <scope>NUCLEOTIDE SEQUENCE</scope>
    <source>
        <strain evidence="1">DSM 14458</strain>
    </source>
</reference>
<reference evidence="1" key="1">
    <citation type="journal article" date="2021" name="Front. Microbiol.">
        <title>Comprehensive Comparative Genomics and Phenotyping of Methylobacterium Species.</title>
        <authorList>
            <person name="Alessa O."/>
            <person name="Ogura Y."/>
            <person name="Fujitani Y."/>
            <person name="Takami H."/>
            <person name="Hayashi T."/>
            <person name="Sahin N."/>
            <person name="Tani A."/>
        </authorList>
    </citation>
    <scope>NUCLEOTIDE SEQUENCE</scope>
    <source>
        <strain evidence="1">DSM 14458</strain>
    </source>
</reference>
<evidence type="ECO:0000313" key="2">
    <source>
        <dbReference type="Proteomes" id="UP001055093"/>
    </source>
</evidence>
<name>A0ABQ4UMZ4_9HYPH</name>
<sequence>MLATWLAALTFLFALQCLAVVTLADRLTIQEPDLPARDAADPSENYARAA</sequence>
<dbReference type="Proteomes" id="UP001055093">
    <property type="component" value="Unassembled WGS sequence"/>
</dbReference>
<dbReference type="EMBL" id="BPRE01000001">
    <property type="protein sequence ID" value="GJE73696.1"/>
    <property type="molecule type" value="Genomic_DNA"/>
</dbReference>
<gene>
    <name evidence="1" type="ORF">BGCPKDLD_0262</name>
</gene>